<evidence type="ECO:0000313" key="3">
    <source>
        <dbReference type="Proteomes" id="UP000279721"/>
    </source>
</evidence>
<feature type="compositionally biased region" description="Basic and acidic residues" evidence="1">
    <location>
        <begin position="1"/>
        <end position="26"/>
    </location>
</feature>
<dbReference type="Pfam" id="PF16510">
    <property type="entry name" value="P22_portal"/>
    <property type="match status" value="1"/>
</dbReference>
<proteinExistence type="predicted"/>
<accession>A0A3G8F2Z2</accession>
<dbReference type="EMBL" id="MK105855">
    <property type="protein sequence ID" value="AZF88665.1"/>
    <property type="molecule type" value="Genomic_DNA"/>
</dbReference>
<protein>
    <submittedName>
        <fullName evidence="2">Portal protein</fullName>
    </submittedName>
</protein>
<dbReference type="SMR" id="A0A3G8F2Z2"/>
<dbReference type="Gene3D" id="6.10.280.90">
    <property type="match status" value="1"/>
</dbReference>
<feature type="region of interest" description="Disordered" evidence="1">
    <location>
        <begin position="1"/>
        <end position="37"/>
    </location>
</feature>
<dbReference type="KEGG" id="vg:55008210"/>
<sequence>MADRNDLETNEGKTPRKMSKSEDKEHARARKRISTQFANEETSRKKMIEVLRFVRVPGAQWEGSTNSGWNMDDDRFKKYPRFELNKLAREVDRIITDYRLNRVNVTYRPKDGEASEELADKLNGKFRADFNESSGCEAIDNAFDDAVTGGFGCFRMDTCLEDEYNPDSEARHITFHPVYDPASCVFFDQNSKQYDRSDAMWATELFSIDPDAYEEQYPTAMAPESLEMLDTGKQFDWCTPDAVYLARYYEKRIEEVTVISYQNPMTQETAVYEEDQIAKIEDELRDAGFKKGKERKVKKPRIYCGVLSGGEWLEPMERIPGCYIPLIPVYARRSFVDNQERIAGHATLATDAQRLENLIVSMLADNATQAGGDNIPILDVNMVPGPLANAWGNRNKERPAYLPVESLRDDQGNIIAPGGVLGYTPSAPLNANLAAILQYTGGTIQQIVGASQVESMPSNLATETVEAIFARMDGQGALYMDNLAKSLRHAGKVWLEMAREVYGSVDYVRVVNEDGSDDMVLLQGAVIDRKTKQQIALNDLTKGKYEVESSVGESSQTRRQATVRNLTNLLQSMNPQDPNAAIVMSLILMNMDGEGLQDFREYSRNQMIMNGIIQPETDEEKAMLQQAQEAKQNQPDPMMVAAMAEDKKATADLMNAQNKQTDLALKDKDLNIKALNLQVTAEKAAKDGRLTDAQTLETIAKTAGIKHDQLVEVIQLMQQFTRDQQQADERNADRLLNAAAQSANQE</sequence>
<dbReference type="GeneID" id="55008210"/>
<evidence type="ECO:0000256" key="1">
    <source>
        <dbReference type="SAM" id="MobiDB-lite"/>
    </source>
</evidence>
<dbReference type="Proteomes" id="UP000279721">
    <property type="component" value="Segment"/>
</dbReference>
<keyword evidence="3" id="KW-1185">Reference proteome</keyword>
<dbReference type="RefSeq" id="YP_009816898.1">
    <property type="nucleotide sequence ID" value="NC_048112.1"/>
</dbReference>
<reference evidence="3" key="1">
    <citation type="submission" date="2018-10" db="EMBL/GenBank/DDBJ databases">
        <authorList>
            <person name="Olsen N.S."/>
            <person name="Kot W."/>
            <person name="Hansen L.H."/>
        </authorList>
    </citation>
    <scope>NUCLEOTIDE SEQUENCE [LARGE SCALE GENOMIC DNA]</scope>
</reference>
<name>A0A3G8F2Z2_9CAUD</name>
<dbReference type="InterPro" id="IPR032427">
    <property type="entry name" value="P22_portal"/>
</dbReference>
<evidence type="ECO:0000313" key="2">
    <source>
        <dbReference type="EMBL" id="AZF88665.1"/>
    </source>
</evidence>
<organism evidence="2 3">
    <name type="scientific">Escherichia phage Skarpretter</name>
    <dbReference type="NCBI Taxonomy" id="2488654"/>
    <lineage>
        <taxon>Viruses</taxon>
        <taxon>Duplodnaviria</taxon>
        <taxon>Heunggongvirae</taxon>
        <taxon>Uroviricota</taxon>
        <taxon>Caudoviricetes</taxon>
        <taxon>Skarprettervirus</taxon>
        <taxon>Skarprettervirus skarpretter</taxon>
    </lineage>
</organism>